<dbReference type="OrthoDB" id="411544at2759"/>
<accession>A0A7M7P176</accession>
<feature type="region of interest" description="Disordered" evidence="1">
    <location>
        <begin position="1"/>
        <end position="86"/>
    </location>
</feature>
<dbReference type="InParanoid" id="A0A7M7P176"/>
<name>A0A7M7P176_STRPU</name>
<evidence type="ECO:0000313" key="4">
    <source>
        <dbReference type="Proteomes" id="UP000007110"/>
    </source>
</evidence>
<feature type="compositionally biased region" description="Basic and acidic residues" evidence="1">
    <location>
        <begin position="386"/>
        <end position="409"/>
    </location>
</feature>
<dbReference type="InterPro" id="IPR043502">
    <property type="entry name" value="DNA/RNA_pol_sf"/>
</dbReference>
<dbReference type="InterPro" id="IPR043128">
    <property type="entry name" value="Rev_trsase/Diguanyl_cyclase"/>
</dbReference>
<dbReference type="RefSeq" id="XP_030844692.1">
    <property type="nucleotide sequence ID" value="XM_030988832.1"/>
</dbReference>
<feature type="compositionally biased region" description="Low complexity" evidence="1">
    <location>
        <begin position="113"/>
        <end position="128"/>
    </location>
</feature>
<dbReference type="Proteomes" id="UP000007110">
    <property type="component" value="Unassembled WGS sequence"/>
</dbReference>
<dbReference type="PANTHER" id="PTHR35558">
    <property type="entry name" value="SGNH_HYDRO DOMAIN-CONTAINING PROTEIN"/>
    <property type="match status" value="1"/>
</dbReference>
<dbReference type="EnsemblMetazoa" id="XM_030988832">
    <property type="protein sequence ID" value="XP_030844692"/>
    <property type="gene ID" value="LOC115925228"/>
</dbReference>
<proteinExistence type="predicted"/>
<dbReference type="Pfam" id="PF00078">
    <property type="entry name" value="RVT_1"/>
    <property type="match status" value="1"/>
</dbReference>
<dbReference type="Gene3D" id="3.10.10.10">
    <property type="entry name" value="HIV Type 1 Reverse Transcriptase, subunit A, domain 1"/>
    <property type="match status" value="1"/>
</dbReference>
<dbReference type="PANTHER" id="PTHR35558:SF1">
    <property type="entry name" value="ENDONUCLEASE_EXONUCLEASE_PHOSPHATASE DOMAIN-CONTAINING PROTEIN"/>
    <property type="match status" value="1"/>
</dbReference>
<keyword evidence="4" id="KW-1185">Reference proteome</keyword>
<feature type="compositionally biased region" description="Polar residues" evidence="1">
    <location>
        <begin position="32"/>
        <end position="55"/>
    </location>
</feature>
<dbReference type="CDD" id="cd03714">
    <property type="entry name" value="RT_DIRS1"/>
    <property type="match status" value="1"/>
</dbReference>
<feature type="region of interest" description="Disordered" evidence="1">
    <location>
        <begin position="372"/>
        <end position="409"/>
    </location>
</feature>
<protein>
    <recommendedName>
        <fullName evidence="2">Reverse transcriptase domain-containing protein</fullName>
    </recommendedName>
</protein>
<feature type="region of interest" description="Disordered" evidence="1">
    <location>
        <begin position="99"/>
        <end position="128"/>
    </location>
</feature>
<feature type="region of interest" description="Disordered" evidence="1">
    <location>
        <begin position="288"/>
        <end position="331"/>
    </location>
</feature>
<evidence type="ECO:0000256" key="1">
    <source>
        <dbReference type="SAM" id="MobiDB-lite"/>
    </source>
</evidence>
<evidence type="ECO:0000313" key="3">
    <source>
        <dbReference type="EnsemblMetazoa" id="XP_030844692"/>
    </source>
</evidence>
<reference evidence="3" key="2">
    <citation type="submission" date="2021-01" db="UniProtKB">
        <authorList>
            <consortium name="EnsemblMetazoa"/>
        </authorList>
    </citation>
    <scope>IDENTIFICATION</scope>
</reference>
<dbReference type="AlphaFoldDB" id="A0A7M7P176"/>
<feature type="compositionally biased region" description="Polar residues" evidence="1">
    <location>
        <begin position="312"/>
        <end position="321"/>
    </location>
</feature>
<dbReference type="GeneID" id="115925228"/>
<feature type="compositionally biased region" description="Low complexity" evidence="1">
    <location>
        <begin position="7"/>
        <end position="16"/>
    </location>
</feature>
<reference evidence="4" key="1">
    <citation type="submission" date="2015-02" db="EMBL/GenBank/DDBJ databases">
        <title>Genome sequencing for Strongylocentrotus purpuratus.</title>
        <authorList>
            <person name="Murali S."/>
            <person name="Liu Y."/>
            <person name="Vee V."/>
            <person name="English A."/>
            <person name="Wang M."/>
            <person name="Skinner E."/>
            <person name="Han Y."/>
            <person name="Muzny D.M."/>
            <person name="Worley K.C."/>
            <person name="Gibbs R.A."/>
        </authorList>
    </citation>
    <scope>NUCLEOTIDE SEQUENCE</scope>
</reference>
<dbReference type="Gene3D" id="3.30.70.270">
    <property type="match status" value="1"/>
</dbReference>
<dbReference type="KEGG" id="spu:115925228"/>
<dbReference type="InterPro" id="IPR000477">
    <property type="entry name" value="RT_dom"/>
</dbReference>
<feature type="domain" description="Reverse transcriptase" evidence="2">
    <location>
        <begin position="502"/>
        <end position="699"/>
    </location>
</feature>
<dbReference type="SUPFAM" id="SSF56672">
    <property type="entry name" value="DNA/RNA polymerases"/>
    <property type="match status" value="1"/>
</dbReference>
<sequence length="759" mass="83949">MGKRKTNACANGGANAQQKRQRTAEKSRKGTRASSISKKTNNSAQTPASSCSATGINGRARRRRQASSTERARAVQSRPLTVDSGVGLPEAIPALPAAGIPPAISSTPPPPATALNTQPSQPGSQLQLQSTVGDRLGSAIPNNIGEKIWKGEYVDFNVLVNAQEVTAHTQWEARGEQRTHLAMTQEEGRLVLKPVSATSKNKIATIELWTNAFLVYASIVLEANLNCAQDLLKYCHLIRSAASRYYGYGWRDYDIEFRHRYHKKGGSWAGIDGELWLLHVVGGGPPRGVRGQDRPLGRSAPWSNRREWKRTYNPSTSQTQGKGRLVPPGHPIFAVESVTNSTSGQGLVAGKIVGTRTSVPCVEQVATARFSAQTINPTQKPPNPKLSKEKAIPGRQIEHTKNRNQDRLEGDIHSNSRDVQITGQVISLGKSPIKIKSLQQLLKSYPNERAARFLESGFTEGFCLNYTGPRMPVDLPNLKSAENNKDITQEKIRKEIKLGRYIGPFESRPLKKLRTNPIGLVPKKSPGDYRLINHLSYPPGYSVNDFIADEHCKVEYTRFDTAVEMVAEAGMGADLAKEDIKSAFRLLPMHPKDFELLGVKFEGKYYLDKYLPMGVRCAPAYFETFSTFIEYCVREQSGSNGIIHYVDDFLCVSSIEHGGVSCLEMVQVLKGICEELGVPLAAEKSEGPTKRLTFLGLELDSVLMQVRVPHDKLTEVRRKIKKMLSHKYVTVKEIQSVIGSLNFISRAVRPGRAFLRRLT</sequence>
<dbReference type="PROSITE" id="PS50878">
    <property type="entry name" value="RT_POL"/>
    <property type="match status" value="1"/>
</dbReference>
<evidence type="ECO:0000259" key="2">
    <source>
        <dbReference type="PROSITE" id="PS50878"/>
    </source>
</evidence>
<organism evidence="3 4">
    <name type="scientific">Strongylocentrotus purpuratus</name>
    <name type="common">Purple sea urchin</name>
    <dbReference type="NCBI Taxonomy" id="7668"/>
    <lineage>
        <taxon>Eukaryota</taxon>
        <taxon>Metazoa</taxon>
        <taxon>Echinodermata</taxon>
        <taxon>Eleutherozoa</taxon>
        <taxon>Echinozoa</taxon>
        <taxon>Echinoidea</taxon>
        <taxon>Euechinoidea</taxon>
        <taxon>Echinacea</taxon>
        <taxon>Camarodonta</taxon>
        <taxon>Echinidea</taxon>
        <taxon>Strongylocentrotidae</taxon>
        <taxon>Strongylocentrotus</taxon>
    </lineage>
</organism>